<dbReference type="InterPro" id="IPR051828">
    <property type="entry name" value="HAD-like_hydrolase_domain"/>
</dbReference>
<organism evidence="1 2">
    <name type="scientific">Abyssobacteria bacterium (strain SURF_5)</name>
    <dbReference type="NCBI Taxonomy" id="2093360"/>
    <lineage>
        <taxon>Bacteria</taxon>
        <taxon>Pseudomonadati</taxon>
        <taxon>Candidatus Hydrogenedentota</taxon>
        <taxon>Candidatus Abyssobacteria</taxon>
    </lineage>
</organism>
<proteinExistence type="predicted"/>
<dbReference type="InterPro" id="IPR041492">
    <property type="entry name" value="HAD_2"/>
</dbReference>
<protein>
    <submittedName>
        <fullName evidence="1">HAD family hydrolase</fullName>
    </submittedName>
</protein>
<dbReference type="Gene3D" id="1.10.150.720">
    <property type="entry name" value="Haloacid dehalogenase-like hydrolase"/>
    <property type="match status" value="1"/>
</dbReference>
<dbReference type="InterPro" id="IPR023214">
    <property type="entry name" value="HAD_sf"/>
</dbReference>
<dbReference type="SFLD" id="SFLDG01129">
    <property type="entry name" value="C1.5:_HAD__Beta-PGM__Phosphata"/>
    <property type="match status" value="1"/>
</dbReference>
<keyword evidence="1" id="KW-0378">Hydrolase</keyword>
<gene>
    <name evidence="1" type="ORF">C4520_07485</name>
</gene>
<dbReference type="InterPro" id="IPR036412">
    <property type="entry name" value="HAD-like_sf"/>
</dbReference>
<dbReference type="Gene3D" id="3.40.50.1000">
    <property type="entry name" value="HAD superfamily/HAD-like"/>
    <property type="match status" value="1"/>
</dbReference>
<evidence type="ECO:0000313" key="1">
    <source>
        <dbReference type="EMBL" id="RJP22859.1"/>
    </source>
</evidence>
<dbReference type="Pfam" id="PF13419">
    <property type="entry name" value="HAD_2"/>
    <property type="match status" value="1"/>
</dbReference>
<reference evidence="1 2" key="1">
    <citation type="journal article" date="2017" name="ISME J.">
        <title>Energy and carbon metabolisms in a deep terrestrial subsurface fluid microbial community.</title>
        <authorList>
            <person name="Momper L."/>
            <person name="Jungbluth S.P."/>
            <person name="Lee M.D."/>
            <person name="Amend J.P."/>
        </authorList>
    </citation>
    <scope>NUCLEOTIDE SEQUENCE [LARGE SCALE GENOMIC DNA]</scope>
    <source>
        <strain evidence="1">SURF_5</strain>
    </source>
</reference>
<evidence type="ECO:0000313" key="2">
    <source>
        <dbReference type="Proteomes" id="UP000265882"/>
    </source>
</evidence>
<accession>A0A3A4NVG7</accession>
<dbReference type="PRINTS" id="PR00413">
    <property type="entry name" value="HADHALOGNASE"/>
</dbReference>
<dbReference type="SUPFAM" id="SSF56784">
    <property type="entry name" value="HAD-like"/>
    <property type="match status" value="1"/>
</dbReference>
<dbReference type="Proteomes" id="UP000265882">
    <property type="component" value="Unassembled WGS sequence"/>
</dbReference>
<dbReference type="SFLD" id="SFLDS00003">
    <property type="entry name" value="Haloacid_Dehalogenase"/>
    <property type="match status" value="1"/>
</dbReference>
<comment type="caution">
    <text evidence="1">The sequence shown here is derived from an EMBL/GenBank/DDBJ whole genome shotgun (WGS) entry which is preliminary data.</text>
</comment>
<dbReference type="EMBL" id="QZKU01000053">
    <property type="protein sequence ID" value="RJP22859.1"/>
    <property type="molecule type" value="Genomic_DNA"/>
</dbReference>
<dbReference type="InterPro" id="IPR011949">
    <property type="entry name" value="HAD-SF_hydro_IA_REG-2-like"/>
</dbReference>
<dbReference type="PANTHER" id="PTHR46191">
    <property type="match status" value="1"/>
</dbReference>
<dbReference type="PANTHER" id="PTHR46191:SF2">
    <property type="entry name" value="HALOACID DEHALOGENASE-LIKE HYDROLASE DOMAIN-CONTAINING PROTEIN 3"/>
    <property type="match status" value="1"/>
</dbReference>
<dbReference type="InterPro" id="IPR044924">
    <property type="entry name" value="HAD-SF_hydro_IA_REG-2-like_cap"/>
</dbReference>
<dbReference type="InterPro" id="IPR006439">
    <property type="entry name" value="HAD-SF_hydro_IA"/>
</dbReference>
<dbReference type="NCBIfam" id="TIGR01549">
    <property type="entry name" value="HAD-SF-IA-v1"/>
    <property type="match status" value="1"/>
</dbReference>
<dbReference type="AlphaFoldDB" id="A0A3A4NVG7"/>
<dbReference type="NCBIfam" id="TIGR02252">
    <property type="entry name" value="DREG-2"/>
    <property type="match status" value="1"/>
</dbReference>
<sequence length="238" mass="27133">MGNEKYDAVFLDAGYTLFTAKPSPSKHYHRVCVRHGADITLKQVIDAMRAVWVEQVIPEMNDPGADFVCSDEEDREWWWNYDRAVFKRLNIPEEKHRIVFEDIYSFFGNASAWELYPDTLESLEKLKGSTFSLGIVSNWNSSLKKIVEGLKLTHYFDFILSSAEAGWKKPSPKIFQMALKIADVDRSRVVHIGDTYQTDVLGARNAGIRGIMLDRRGGTHQDHEVITGLLEAHSLLVV</sequence>
<name>A0A3A4NVG7_ABYX5</name>
<dbReference type="GO" id="GO:0016787">
    <property type="term" value="F:hydrolase activity"/>
    <property type="evidence" value="ECO:0007669"/>
    <property type="project" value="UniProtKB-KW"/>
</dbReference>